<dbReference type="InterPro" id="IPR008271">
    <property type="entry name" value="Ser/Thr_kinase_AS"/>
</dbReference>
<dbReference type="PANTHER" id="PTHR48011:SF76">
    <property type="entry name" value="MITOGEN-ACTIVATED PROTEIN KINASE KINASE KINASE 15"/>
    <property type="match status" value="1"/>
</dbReference>
<dbReference type="GO" id="GO:0005524">
    <property type="term" value="F:ATP binding"/>
    <property type="evidence" value="ECO:0007669"/>
    <property type="project" value="UniProtKB-UniRule"/>
</dbReference>
<keyword evidence="6" id="KW-0723">Serine/threonine-protein kinase</keyword>
<dbReference type="CDD" id="cd06606">
    <property type="entry name" value="STKc_MAPKKK"/>
    <property type="match status" value="1"/>
</dbReference>
<proteinExistence type="inferred from homology"/>
<comment type="caution">
    <text evidence="8">The sequence shown here is derived from an EMBL/GenBank/DDBJ whole genome shotgun (WGS) entry which is preliminary data.</text>
</comment>
<evidence type="ECO:0000256" key="4">
    <source>
        <dbReference type="ARBA" id="ARBA00022840"/>
    </source>
</evidence>
<keyword evidence="2 5" id="KW-0547">Nucleotide-binding</keyword>
<evidence type="ECO:0000256" key="2">
    <source>
        <dbReference type="ARBA" id="ARBA00022741"/>
    </source>
</evidence>
<organism evidence="8">
    <name type="scientific">Salvia splendens</name>
    <name type="common">Scarlet sage</name>
    <dbReference type="NCBI Taxonomy" id="180675"/>
    <lineage>
        <taxon>Eukaryota</taxon>
        <taxon>Viridiplantae</taxon>
        <taxon>Streptophyta</taxon>
        <taxon>Embryophyta</taxon>
        <taxon>Tracheophyta</taxon>
        <taxon>Spermatophyta</taxon>
        <taxon>Magnoliopsida</taxon>
        <taxon>eudicotyledons</taxon>
        <taxon>Gunneridae</taxon>
        <taxon>Pentapetalae</taxon>
        <taxon>asterids</taxon>
        <taxon>lamiids</taxon>
        <taxon>Lamiales</taxon>
        <taxon>Lamiaceae</taxon>
        <taxon>Nepetoideae</taxon>
        <taxon>Mentheae</taxon>
        <taxon>Salviinae</taxon>
        <taxon>Salvia</taxon>
        <taxon>Salvia subgen. Calosphace</taxon>
        <taxon>core Calosphace</taxon>
    </lineage>
</organism>
<accession>A0A8X8Z4Q1</accession>
<name>A0A8X8Z4Q1_SALSN</name>
<evidence type="ECO:0000256" key="5">
    <source>
        <dbReference type="PROSITE-ProRule" id="PRU10141"/>
    </source>
</evidence>
<dbReference type="InterPro" id="IPR017441">
    <property type="entry name" value="Protein_kinase_ATP_BS"/>
</dbReference>
<dbReference type="Gene3D" id="1.10.510.10">
    <property type="entry name" value="Transferase(Phosphotransferase) domain 1"/>
    <property type="match status" value="1"/>
</dbReference>
<reference evidence="8" key="1">
    <citation type="submission" date="2018-01" db="EMBL/GenBank/DDBJ databases">
        <authorList>
            <person name="Mao J.F."/>
        </authorList>
    </citation>
    <scope>NUCLEOTIDE SEQUENCE</scope>
    <source>
        <strain evidence="8">Huo1</strain>
        <tissue evidence="8">Leaf</tissue>
    </source>
</reference>
<dbReference type="AlphaFoldDB" id="A0A8X8Z4Q1"/>
<dbReference type="PROSITE" id="PS00107">
    <property type="entry name" value="PROTEIN_KINASE_ATP"/>
    <property type="match status" value="1"/>
</dbReference>
<dbReference type="InterPro" id="IPR011009">
    <property type="entry name" value="Kinase-like_dom_sf"/>
</dbReference>
<reference evidence="8" key="2">
    <citation type="submission" date="2020-08" db="EMBL/GenBank/DDBJ databases">
        <title>Plant Genome Project.</title>
        <authorList>
            <person name="Zhang R.-G."/>
        </authorList>
    </citation>
    <scope>NUCLEOTIDE SEQUENCE</scope>
    <source>
        <strain evidence="8">Huo1</strain>
        <tissue evidence="8">Leaf</tissue>
    </source>
</reference>
<dbReference type="SUPFAM" id="SSF56112">
    <property type="entry name" value="Protein kinase-like (PK-like)"/>
    <property type="match status" value="1"/>
</dbReference>
<evidence type="ECO:0000256" key="6">
    <source>
        <dbReference type="RuleBase" id="RU000304"/>
    </source>
</evidence>
<dbReference type="InterPro" id="IPR052751">
    <property type="entry name" value="Plant_MAPKKK"/>
</dbReference>
<dbReference type="Proteomes" id="UP000298416">
    <property type="component" value="Unassembled WGS sequence"/>
</dbReference>
<dbReference type="SMART" id="SM00220">
    <property type="entry name" value="S_TKc"/>
    <property type="match status" value="1"/>
</dbReference>
<dbReference type="EMBL" id="PNBA02000018">
    <property type="protein sequence ID" value="KAG6392037.1"/>
    <property type="molecule type" value="Genomic_DNA"/>
</dbReference>
<gene>
    <name evidence="8" type="ORF">SASPL_146242</name>
</gene>
<feature type="domain" description="Protein kinase" evidence="7">
    <location>
        <begin position="3"/>
        <end position="253"/>
    </location>
</feature>
<evidence type="ECO:0000256" key="3">
    <source>
        <dbReference type="ARBA" id="ARBA00022777"/>
    </source>
</evidence>
<dbReference type="Pfam" id="PF00069">
    <property type="entry name" value="Pkinase"/>
    <property type="match status" value="1"/>
</dbReference>
<dbReference type="GO" id="GO:0004674">
    <property type="term" value="F:protein serine/threonine kinase activity"/>
    <property type="evidence" value="ECO:0007669"/>
    <property type="project" value="UniProtKB-KW"/>
</dbReference>
<evidence type="ECO:0000256" key="1">
    <source>
        <dbReference type="ARBA" id="ARBA00022679"/>
    </source>
</evidence>
<feature type="binding site" evidence="5">
    <location>
        <position position="31"/>
    </location>
    <ligand>
        <name>ATP</name>
        <dbReference type="ChEBI" id="CHEBI:30616"/>
    </ligand>
</feature>
<comment type="similarity">
    <text evidence="6">Belongs to the protein kinase superfamily.</text>
</comment>
<evidence type="ECO:0000259" key="7">
    <source>
        <dbReference type="PROSITE" id="PS50011"/>
    </source>
</evidence>
<keyword evidence="1" id="KW-0808">Transferase</keyword>
<keyword evidence="3" id="KW-0418">Kinase</keyword>
<protein>
    <recommendedName>
        <fullName evidence="7">Protein kinase domain-containing protein</fullName>
    </recommendedName>
</protein>
<evidence type="ECO:0000313" key="8">
    <source>
        <dbReference type="EMBL" id="KAG6392037.1"/>
    </source>
</evidence>
<keyword evidence="4 5" id="KW-0067">ATP-binding</keyword>
<evidence type="ECO:0000313" key="9">
    <source>
        <dbReference type="Proteomes" id="UP000298416"/>
    </source>
</evidence>
<sequence>MEWKRGPVIGRGSTAAVSLATTASGDLFAVKSAELSSSTSLRNEQALISQLCSPFVVKCFGSKIARERDDFVFNVFLEYVSGGTLSDLIRSNGGSLDEITIRFYADQIASGLNYLHRVGIVHCDVKGENLLIAGDGALKIADFGCAKHAAGGVGGFAGTPAYMSPEAARGEEQGFPVDVWAMGCTIVEMATGANPWPGMKDPAAALYRVGYSGDSPAIPRWLSGEARDFVEKCLVRDPEERWTAAELLGHPFLAEASNGVRKSMKRSPTSVMDQCFWDELEVSDCASDLTESPSTSDSPPAGRIGCLIGDGLNFDFAREEGWITVRDNGMGSEGVVELNYELINGGGEVEGGLIEVEESLFHSNWDEISSSNIDVSSLEYILGDSDAHDDSVPISVALERTVMKDFCDSNQLFNTSNVNSKDYGEY</sequence>
<dbReference type="PROSITE" id="PS00108">
    <property type="entry name" value="PROTEIN_KINASE_ST"/>
    <property type="match status" value="1"/>
</dbReference>
<keyword evidence="9" id="KW-1185">Reference proteome</keyword>
<dbReference type="PANTHER" id="PTHR48011">
    <property type="entry name" value="CCR4-NOT TRANSCRIPTIONAL COMPLEX SUBUNIT CAF120-RELATED"/>
    <property type="match status" value="1"/>
</dbReference>
<dbReference type="InterPro" id="IPR000719">
    <property type="entry name" value="Prot_kinase_dom"/>
</dbReference>
<dbReference type="PROSITE" id="PS50011">
    <property type="entry name" value="PROTEIN_KINASE_DOM"/>
    <property type="match status" value="1"/>
</dbReference>
<dbReference type="GO" id="GO:0007165">
    <property type="term" value="P:signal transduction"/>
    <property type="evidence" value="ECO:0007669"/>
    <property type="project" value="TreeGrafter"/>
</dbReference>